<name>A0A5D3K899_9BRAD</name>
<protein>
    <recommendedName>
        <fullName evidence="3">Glycosyltransferase family 1 protein</fullName>
    </recommendedName>
</protein>
<accession>A0A5D3K899</accession>
<sequence length="412" mass="45037">MALICILSATNSAYQSVRGILLMAGAELDRLGHEVKILDLEAPDTPARMEALLPRRDEMMALVMSGIGLEIYAKEGKLLWDAAQIPVFNWNCDHPSYFVRRHRLDSPYVVHGYVFPDHAAFNRDHLHANGAAFGAHIGIPDPGLFGALPADKRNGRIVFAKSDWNPAKLERSWRKALPPKLFTILFDAIAAARGKTCSAFPEIICNVAAEHLVHLTPGGDVFNAILTRLDNYTRAVRTREVGAVLSKYPVDFIGGWEDFGAETRHARFLGAMPFDTLRETLGTYLGAASLNPNVDLSVHDRVFFALGASTVPIFDANRFSQANFPRLSRFGFGHDADSIAAAVEAVLDDPRAAQAATAATLAETYPRLSMQRSVQDICEITMQMAGKPGARLIPAAPSPASYWTRERPTAAA</sequence>
<dbReference type="AlphaFoldDB" id="A0A5D3K899"/>
<evidence type="ECO:0000313" key="2">
    <source>
        <dbReference type="Proteomes" id="UP000324758"/>
    </source>
</evidence>
<dbReference type="RefSeq" id="WP_148776347.1">
    <property type="nucleotide sequence ID" value="NZ_VSSS01000053.1"/>
</dbReference>
<dbReference type="EMBL" id="VSSS01000053">
    <property type="protein sequence ID" value="TYL90229.1"/>
    <property type="molecule type" value="Genomic_DNA"/>
</dbReference>
<comment type="caution">
    <text evidence="1">The sequence shown here is derived from an EMBL/GenBank/DDBJ whole genome shotgun (WGS) entry which is preliminary data.</text>
</comment>
<proteinExistence type="predicted"/>
<reference evidence="1 2" key="1">
    <citation type="submission" date="2019-08" db="EMBL/GenBank/DDBJ databases">
        <title>Bradyrhizobium hipponensis sp. nov., a rhizobium isolated from a Lupinus angustifolius root nodule in Tunisia.</title>
        <authorList>
            <person name="Off K."/>
            <person name="Rejili M."/>
            <person name="Mars M."/>
            <person name="Brachmann A."/>
            <person name="Marin M."/>
        </authorList>
    </citation>
    <scope>NUCLEOTIDE SEQUENCE [LARGE SCALE GENOMIC DNA]</scope>
    <source>
        <strain evidence="1 2">CTAW71</strain>
    </source>
</reference>
<keyword evidence="2" id="KW-1185">Reference proteome</keyword>
<evidence type="ECO:0008006" key="3">
    <source>
        <dbReference type="Google" id="ProtNLM"/>
    </source>
</evidence>
<evidence type="ECO:0000313" key="1">
    <source>
        <dbReference type="EMBL" id="TYL90229.1"/>
    </source>
</evidence>
<dbReference type="Proteomes" id="UP000324758">
    <property type="component" value="Unassembled WGS sequence"/>
</dbReference>
<organism evidence="1 2">
    <name type="scientific">Bradyrhizobium rifense</name>
    <dbReference type="NCBI Taxonomy" id="515499"/>
    <lineage>
        <taxon>Bacteria</taxon>
        <taxon>Pseudomonadati</taxon>
        <taxon>Pseudomonadota</taxon>
        <taxon>Alphaproteobacteria</taxon>
        <taxon>Hyphomicrobiales</taxon>
        <taxon>Nitrobacteraceae</taxon>
        <taxon>Bradyrhizobium</taxon>
    </lineage>
</organism>
<dbReference type="OrthoDB" id="5756516at2"/>
<gene>
    <name evidence="1" type="ORF">FXB40_32795</name>
</gene>